<comment type="caution">
    <text evidence="2">The sequence shown here is derived from an EMBL/GenBank/DDBJ whole genome shotgun (WGS) entry which is preliminary data.</text>
</comment>
<organism evidence="2 3">
    <name type="scientific">Pleuronectes platessa</name>
    <name type="common">European plaice</name>
    <dbReference type="NCBI Taxonomy" id="8262"/>
    <lineage>
        <taxon>Eukaryota</taxon>
        <taxon>Metazoa</taxon>
        <taxon>Chordata</taxon>
        <taxon>Craniata</taxon>
        <taxon>Vertebrata</taxon>
        <taxon>Euteleostomi</taxon>
        <taxon>Actinopterygii</taxon>
        <taxon>Neopterygii</taxon>
        <taxon>Teleostei</taxon>
        <taxon>Neoteleostei</taxon>
        <taxon>Acanthomorphata</taxon>
        <taxon>Carangaria</taxon>
        <taxon>Pleuronectiformes</taxon>
        <taxon>Pleuronectoidei</taxon>
        <taxon>Pleuronectidae</taxon>
        <taxon>Pleuronectes</taxon>
    </lineage>
</organism>
<reference evidence="2" key="1">
    <citation type="submission" date="2020-03" db="EMBL/GenBank/DDBJ databases">
        <authorList>
            <person name="Weist P."/>
        </authorList>
    </citation>
    <scope>NUCLEOTIDE SEQUENCE</scope>
</reference>
<sequence>MPTTVVERLPPYNSPPKHNPQNTTPAKMLRPLAPTPHHSPVNSAVLTPHPNPCYPPGPRQEHGRPTNVSSEPHTGPHPPLNQEPSTAPSPAPSVGLHSPDAQNRAPPAHKIGPPPPGPKRANPPPPPRVSLMDFPTTSPRPQLASPPWPRSLALGKGTTLPIAELPTPTHRPRIFASSGGPTAPAASPLRQPKTRGWWKTPSHYMAYPVIPPARMSQSDTWPAHPP</sequence>
<evidence type="ECO:0000313" key="2">
    <source>
        <dbReference type="EMBL" id="CAB1460653.1"/>
    </source>
</evidence>
<dbReference type="EMBL" id="CADEAL010004489">
    <property type="protein sequence ID" value="CAB1460653.1"/>
    <property type="molecule type" value="Genomic_DNA"/>
</dbReference>
<name>A0A9N7W0P0_PLEPL</name>
<feature type="region of interest" description="Disordered" evidence="1">
    <location>
        <begin position="1"/>
        <end position="195"/>
    </location>
</feature>
<feature type="compositionally biased region" description="Pro residues" evidence="1">
    <location>
        <begin position="75"/>
        <end position="91"/>
    </location>
</feature>
<keyword evidence="3" id="KW-1185">Reference proteome</keyword>
<evidence type="ECO:0000256" key="1">
    <source>
        <dbReference type="SAM" id="MobiDB-lite"/>
    </source>
</evidence>
<accession>A0A9N7W0P0</accession>
<feature type="compositionally biased region" description="Low complexity" evidence="1">
    <location>
        <begin position="176"/>
        <end position="188"/>
    </location>
</feature>
<feature type="compositionally biased region" description="Pro residues" evidence="1">
    <location>
        <begin position="49"/>
        <end position="58"/>
    </location>
</feature>
<evidence type="ECO:0000313" key="3">
    <source>
        <dbReference type="Proteomes" id="UP001153269"/>
    </source>
</evidence>
<dbReference type="Proteomes" id="UP001153269">
    <property type="component" value="Unassembled WGS sequence"/>
</dbReference>
<feature type="compositionally biased region" description="Pro residues" evidence="1">
    <location>
        <begin position="112"/>
        <end position="128"/>
    </location>
</feature>
<protein>
    <submittedName>
        <fullName evidence="2">Uncharacterized protein</fullName>
    </submittedName>
</protein>
<dbReference type="AlphaFoldDB" id="A0A9N7W0P0"/>
<gene>
    <name evidence="2" type="ORF">PLEPLA_LOCUS48504</name>
</gene>
<proteinExistence type="predicted"/>